<dbReference type="AlphaFoldDB" id="A0AAN6JL70"/>
<keyword evidence="4" id="KW-1185">Reference proteome</keyword>
<evidence type="ECO:0000313" key="4">
    <source>
        <dbReference type="Proteomes" id="UP001176521"/>
    </source>
</evidence>
<reference evidence="3" key="1">
    <citation type="journal article" date="2023" name="PhytoFront">
        <title>Draft Genome Resources of Seven Strains of Tilletia horrida, Causal Agent of Kernel Smut of Rice.</title>
        <authorList>
            <person name="Khanal S."/>
            <person name="Antony Babu S."/>
            <person name="Zhou X.G."/>
        </authorList>
    </citation>
    <scope>NUCLEOTIDE SEQUENCE</scope>
    <source>
        <strain evidence="3">TX3</strain>
    </source>
</reference>
<gene>
    <name evidence="3" type="ORF">OC842_003448</name>
</gene>
<feature type="compositionally biased region" description="Basic and acidic residues" evidence="1">
    <location>
        <begin position="120"/>
        <end position="132"/>
    </location>
</feature>
<proteinExistence type="predicted"/>
<feature type="chain" id="PRO_5042953232" description="RxLR effector protein" evidence="2">
    <location>
        <begin position="22"/>
        <end position="148"/>
    </location>
</feature>
<accession>A0AAN6JL70</accession>
<organism evidence="3 4">
    <name type="scientific">Tilletia horrida</name>
    <dbReference type="NCBI Taxonomy" id="155126"/>
    <lineage>
        <taxon>Eukaryota</taxon>
        <taxon>Fungi</taxon>
        <taxon>Dikarya</taxon>
        <taxon>Basidiomycota</taxon>
        <taxon>Ustilaginomycotina</taxon>
        <taxon>Exobasidiomycetes</taxon>
        <taxon>Tilletiales</taxon>
        <taxon>Tilletiaceae</taxon>
        <taxon>Tilletia</taxon>
    </lineage>
</organism>
<protein>
    <recommendedName>
        <fullName evidence="5">RxLR effector protein</fullName>
    </recommendedName>
</protein>
<feature type="compositionally biased region" description="Low complexity" evidence="1">
    <location>
        <begin position="133"/>
        <end position="148"/>
    </location>
</feature>
<dbReference type="EMBL" id="JAPDMQ010000171">
    <property type="protein sequence ID" value="KAK0531986.1"/>
    <property type="molecule type" value="Genomic_DNA"/>
</dbReference>
<feature type="region of interest" description="Disordered" evidence="1">
    <location>
        <begin position="96"/>
        <end position="148"/>
    </location>
</feature>
<evidence type="ECO:0008006" key="5">
    <source>
        <dbReference type="Google" id="ProtNLM"/>
    </source>
</evidence>
<evidence type="ECO:0000256" key="1">
    <source>
        <dbReference type="SAM" id="MobiDB-lite"/>
    </source>
</evidence>
<evidence type="ECO:0000256" key="2">
    <source>
        <dbReference type="SAM" id="SignalP"/>
    </source>
</evidence>
<feature type="signal peptide" evidence="2">
    <location>
        <begin position="1"/>
        <end position="21"/>
    </location>
</feature>
<sequence length="148" mass="15453">MMVRSLLVLVSVSALLSVATAAPVQLNDLDPSPARRFVARSTQADNPDANSELFQSKKSVLQHATAALDIVKEVKASGSTSSETLDKLAVHMKAISDARTPTGSQSSSSSSSPYTGKITELPKDAAPHRDGKPSSADGPASSSGRRHR</sequence>
<name>A0AAN6JL70_9BASI</name>
<keyword evidence="2" id="KW-0732">Signal</keyword>
<evidence type="ECO:0000313" key="3">
    <source>
        <dbReference type="EMBL" id="KAK0531986.1"/>
    </source>
</evidence>
<comment type="caution">
    <text evidence="3">The sequence shown here is derived from an EMBL/GenBank/DDBJ whole genome shotgun (WGS) entry which is preliminary data.</text>
</comment>
<dbReference type="Proteomes" id="UP001176521">
    <property type="component" value="Unassembled WGS sequence"/>
</dbReference>